<evidence type="ECO:0000256" key="3">
    <source>
        <dbReference type="ARBA" id="ARBA00022555"/>
    </source>
</evidence>
<keyword evidence="8 10" id="KW-0687">Ribonucleoprotein</keyword>
<dbReference type="InterPro" id="IPR028364">
    <property type="entry name" value="Ribosomal_uL1/biogenesis"/>
</dbReference>
<evidence type="ECO:0000256" key="7">
    <source>
        <dbReference type="ARBA" id="ARBA00022980"/>
    </source>
</evidence>
<keyword evidence="6 10" id="KW-0694">RNA-binding</keyword>
<organism evidence="12 13">
    <name type="scientific">Treponema berlinense</name>
    <dbReference type="NCBI Taxonomy" id="225004"/>
    <lineage>
        <taxon>Bacteria</taxon>
        <taxon>Pseudomonadati</taxon>
        <taxon>Spirochaetota</taxon>
        <taxon>Spirochaetia</taxon>
        <taxon>Spirochaetales</taxon>
        <taxon>Treponemataceae</taxon>
        <taxon>Treponema</taxon>
    </lineage>
</organism>
<gene>
    <name evidence="10" type="primary">rplA</name>
    <name evidence="12" type="ORF">SAMN02745152_01560</name>
</gene>
<dbReference type="InterPro" id="IPR023673">
    <property type="entry name" value="Ribosomal_uL1_CS"/>
</dbReference>
<dbReference type="GO" id="GO:0000049">
    <property type="term" value="F:tRNA binding"/>
    <property type="evidence" value="ECO:0007669"/>
    <property type="project" value="UniProtKB-KW"/>
</dbReference>
<evidence type="ECO:0000256" key="8">
    <source>
        <dbReference type="ARBA" id="ARBA00023274"/>
    </source>
</evidence>
<keyword evidence="4 10" id="KW-0699">rRNA-binding</keyword>
<dbReference type="GO" id="GO:0003735">
    <property type="term" value="F:structural constituent of ribosome"/>
    <property type="evidence" value="ECO:0007669"/>
    <property type="project" value="InterPro"/>
</dbReference>
<keyword evidence="7 10" id="KW-0689">Ribosomal protein</keyword>
<dbReference type="AlphaFoldDB" id="A0A1T4PG39"/>
<dbReference type="RefSeq" id="WP_078931294.1">
    <property type="nucleotide sequence ID" value="NZ_CAMCOW010000033.1"/>
</dbReference>
<dbReference type="GeneID" id="303367791"/>
<keyword evidence="13" id="KW-1185">Reference proteome</keyword>
<protein>
    <recommendedName>
        <fullName evidence="9 10">Large ribosomal subunit protein uL1</fullName>
    </recommendedName>
</protein>
<dbReference type="CDD" id="cd00403">
    <property type="entry name" value="Ribosomal_L1"/>
    <property type="match status" value="1"/>
</dbReference>
<dbReference type="InterPro" id="IPR023674">
    <property type="entry name" value="Ribosomal_uL1-like"/>
</dbReference>
<dbReference type="HAMAP" id="MF_01318_B">
    <property type="entry name" value="Ribosomal_uL1_B"/>
    <property type="match status" value="1"/>
</dbReference>
<dbReference type="InterPro" id="IPR016095">
    <property type="entry name" value="Ribosomal_uL1_3-a/b-sand"/>
</dbReference>
<evidence type="ECO:0000256" key="1">
    <source>
        <dbReference type="ARBA" id="ARBA00010531"/>
    </source>
</evidence>
<dbReference type="GO" id="GO:0019843">
    <property type="term" value="F:rRNA binding"/>
    <property type="evidence" value="ECO:0007669"/>
    <property type="project" value="UniProtKB-UniRule"/>
</dbReference>
<sequence>MKHGKKYSEALKKYDPQKHYAVAEACKVVKDIHFVKFDETVELHVALRLGKSQTVRDTLVFPNQFTAEKKVLVFCPEERAKEALDAGATYAGAAEYIDKVKGGWLDFDVAVATPDMMKDVGRLGMVLGRKGLMPNPKTGTVTNDLVHAISELKKGRTEFRADKEGVIHIAVGKVSMDADKVAENVTTLLSELDRKKPADAKADFVRSVSVSSSMGPGVWVDVKEEA</sequence>
<evidence type="ECO:0000313" key="13">
    <source>
        <dbReference type="Proteomes" id="UP000190395"/>
    </source>
</evidence>
<accession>A0A1T4PG39</accession>
<evidence type="ECO:0000256" key="9">
    <source>
        <dbReference type="ARBA" id="ARBA00035241"/>
    </source>
</evidence>
<proteinExistence type="inferred from homology"/>
<dbReference type="NCBIfam" id="TIGR01169">
    <property type="entry name" value="rplA_bact"/>
    <property type="match status" value="1"/>
</dbReference>
<comment type="function">
    <text evidence="10">Binds directly to 23S rRNA. The L1 stalk is quite mobile in the ribosome, and is involved in E site tRNA release.</text>
</comment>
<dbReference type="GO" id="GO:0006412">
    <property type="term" value="P:translation"/>
    <property type="evidence" value="ECO:0007669"/>
    <property type="project" value="UniProtKB-UniRule"/>
</dbReference>
<comment type="similarity">
    <text evidence="1 10 11">Belongs to the universal ribosomal protein uL1 family.</text>
</comment>
<dbReference type="PANTHER" id="PTHR36427:SF3">
    <property type="entry name" value="LARGE RIBOSOMAL SUBUNIT PROTEIN UL1M"/>
    <property type="match status" value="1"/>
</dbReference>
<evidence type="ECO:0000256" key="6">
    <source>
        <dbReference type="ARBA" id="ARBA00022884"/>
    </source>
</evidence>
<dbReference type="Pfam" id="PF00687">
    <property type="entry name" value="Ribosomal_L1"/>
    <property type="match status" value="1"/>
</dbReference>
<comment type="function">
    <text evidence="10">Protein L1 is also a translational repressor protein, it controls the translation of the L11 operon by binding to its mRNA.</text>
</comment>
<dbReference type="SUPFAM" id="SSF56808">
    <property type="entry name" value="Ribosomal protein L1"/>
    <property type="match status" value="1"/>
</dbReference>
<dbReference type="Gene3D" id="3.30.190.20">
    <property type="match status" value="1"/>
</dbReference>
<dbReference type="PIRSF" id="PIRSF002155">
    <property type="entry name" value="Ribosomal_L1"/>
    <property type="match status" value="1"/>
</dbReference>
<dbReference type="InterPro" id="IPR005878">
    <property type="entry name" value="Ribosom_uL1_bac-type"/>
</dbReference>
<dbReference type="InterPro" id="IPR002143">
    <property type="entry name" value="Ribosomal_uL1"/>
</dbReference>
<reference evidence="12 13" key="1">
    <citation type="submission" date="2017-02" db="EMBL/GenBank/DDBJ databases">
        <authorList>
            <person name="Peterson S.W."/>
        </authorList>
    </citation>
    <scope>NUCLEOTIDE SEQUENCE [LARGE SCALE GENOMIC DNA]</scope>
    <source>
        <strain evidence="12 13">ATCC BAA-909</strain>
    </source>
</reference>
<name>A0A1T4PG39_9SPIR</name>
<evidence type="ECO:0000256" key="11">
    <source>
        <dbReference type="RuleBase" id="RU000659"/>
    </source>
</evidence>
<comment type="subunit">
    <text evidence="10">Part of the 50S ribosomal subunit.</text>
</comment>
<dbReference type="GO" id="GO:0015934">
    <property type="term" value="C:large ribosomal subunit"/>
    <property type="evidence" value="ECO:0007669"/>
    <property type="project" value="InterPro"/>
</dbReference>
<dbReference type="EMBL" id="FUXC01000009">
    <property type="protein sequence ID" value="SJZ90351.1"/>
    <property type="molecule type" value="Genomic_DNA"/>
</dbReference>
<dbReference type="Gene3D" id="3.40.50.790">
    <property type="match status" value="1"/>
</dbReference>
<dbReference type="STRING" id="225004.SAMN02745152_01560"/>
<evidence type="ECO:0000256" key="2">
    <source>
        <dbReference type="ARBA" id="ARBA00022491"/>
    </source>
</evidence>
<dbReference type="PANTHER" id="PTHR36427">
    <property type="entry name" value="54S RIBOSOMAL PROTEIN L1, MITOCHONDRIAL"/>
    <property type="match status" value="1"/>
</dbReference>
<keyword evidence="3 10" id="KW-0820">tRNA-binding</keyword>
<keyword evidence="5 10" id="KW-0810">Translation regulation</keyword>
<dbReference type="Proteomes" id="UP000190395">
    <property type="component" value="Unassembled WGS sequence"/>
</dbReference>
<keyword evidence="2 10" id="KW-0678">Repressor</keyword>
<evidence type="ECO:0000256" key="4">
    <source>
        <dbReference type="ARBA" id="ARBA00022730"/>
    </source>
</evidence>
<dbReference type="GO" id="GO:0006417">
    <property type="term" value="P:regulation of translation"/>
    <property type="evidence" value="ECO:0007669"/>
    <property type="project" value="UniProtKB-KW"/>
</dbReference>
<evidence type="ECO:0000256" key="5">
    <source>
        <dbReference type="ARBA" id="ARBA00022845"/>
    </source>
</evidence>
<dbReference type="PROSITE" id="PS01199">
    <property type="entry name" value="RIBOSOMAL_L1"/>
    <property type="match status" value="1"/>
</dbReference>
<dbReference type="FunFam" id="3.40.50.790:FF:000001">
    <property type="entry name" value="50S ribosomal protein L1"/>
    <property type="match status" value="1"/>
</dbReference>
<evidence type="ECO:0000256" key="10">
    <source>
        <dbReference type="HAMAP-Rule" id="MF_01318"/>
    </source>
</evidence>
<evidence type="ECO:0000313" key="12">
    <source>
        <dbReference type="EMBL" id="SJZ90351.1"/>
    </source>
</evidence>
<dbReference type="OrthoDB" id="9803740at2"/>